<dbReference type="AlphaFoldDB" id="A0A1I5SE63"/>
<reference evidence="4" key="1">
    <citation type="submission" date="2016-10" db="EMBL/GenBank/DDBJ databases">
        <authorList>
            <person name="Varghese N."/>
            <person name="Submissions S."/>
        </authorList>
    </citation>
    <scope>NUCLEOTIDE SEQUENCE [LARGE SCALE GENOMIC DNA]</scope>
    <source>
        <strain evidence="4">CGMCC 1.10329</strain>
    </source>
</reference>
<dbReference type="OrthoDB" id="19174at2157"/>
<dbReference type="EMBL" id="FOXI01000006">
    <property type="protein sequence ID" value="SFP69019.1"/>
    <property type="molecule type" value="Genomic_DNA"/>
</dbReference>
<evidence type="ECO:0000313" key="4">
    <source>
        <dbReference type="Proteomes" id="UP000183769"/>
    </source>
</evidence>
<sequence length="170" mass="17922">MLVVLSDTHATEDPSLVGAATDAVDDAELVLHAGDFTTETVLDAFHDAAADLRAVHGNRDSDAVTERLPTATTLTYAGVRIAATHRRRGGATGLAMFGRERGADLVVSGHTHRPLVDEEGAVTLLNPGSHADPRGARQSFAVLEPTADGLVGRLETVDGDVFERFEIGNE</sequence>
<dbReference type="Pfam" id="PF12850">
    <property type="entry name" value="Metallophos_2"/>
    <property type="match status" value="1"/>
</dbReference>
<feature type="domain" description="Calcineurin-like phosphoesterase" evidence="2">
    <location>
        <begin position="2"/>
        <end position="145"/>
    </location>
</feature>
<dbReference type="NCBIfam" id="TIGR00040">
    <property type="entry name" value="yfcE"/>
    <property type="match status" value="1"/>
</dbReference>
<evidence type="ECO:0000259" key="2">
    <source>
        <dbReference type="Pfam" id="PF12850"/>
    </source>
</evidence>
<dbReference type="PANTHER" id="PTHR11124">
    <property type="entry name" value="VACUOLAR SORTING PROTEIN VPS29"/>
    <property type="match status" value="1"/>
</dbReference>
<evidence type="ECO:0000313" key="3">
    <source>
        <dbReference type="EMBL" id="SFP69019.1"/>
    </source>
</evidence>
<comment type="cofactor">
    <cofactor evidence="1">
        <name>a divalent metal cation</name>
        <dbReference type="ChEBI" id="CHEBI:60240"/>
    </cofactor>
</comment>
<accession>A0A1I5SE63</accession>
<protein>
    <recommendedName>
        <fullName evidence="1">Phosphoesterase</fullName>
        <ecNumber evidence="1">3.1.4.-</ecNumber>
    </recommendedName>
</protein>
<organism evidence="3 4">
    <name type="scientific">Halolamina pelagica</name>
    <dbReference type="NCBI Taxonomy" id="699431"/>
    <lineage>
        <taxon>Archaea</taxon>
        <taxon>Methanobacteriati</taxon>
        <taxon>Methanobacteriota</taxon>
        <taxon>Stenosarchaea group</taxon>
        <taxon>Halobacteria</taxon>
        <taxon>Halobacteriales</taxon>
        <taxon>Haloferacaceae</taxon>
    </lineage>
</organism>
<dbReference type="InterPro" id="IPR000979">
    <property type="entry name" value="Phosphodiesterase_MJ0936/Vps29"/>
</dbReference>
<comment type="similarity">
    <text evidence="1">Belongs to the metallophosphoesterase superfamily. YfcE family.</text>
</comment>
<dbReference type="CDD" id="cd00841">
    <property type="entry name" value="MPP_YfcE"/>
    <property type="match status" value="1"/>
</dbReference>
<dbReference type="Proteomes" id="UP000183769">
    <property type="component" value="Unassembled WGS sequence"/>
</dbReference>
<dbReference type="InterPro" id="IPR029052">
    <property type="entry name" value="Metallo-depent_PP-like"/>
</dbReference>
<dbReference type="InterPro" id="IPR041802">
    <property type="entry name" value="MPP_YfcE"/>
</dbReference>
<gene>
    <name evidence="3" type="ORF">SAMN05216277_10677</name>
</gene>
<proteinExistence type="inferred from homology"/>
<dbReference type="RefSeq" id="WP_074878095.1">
    <property type="nucleotide sequence ID" value="NZ_FOXI01000006.1"/>
</dbReference>
<dbReference type="InterPro" id="IPR024654">
    <property type="entry name" value="Calcineurin-like_PHP_lpxH"/>
</dbReference>
<evidence type="ECO:0000256" key="1">
    <source>
        <dbReference type="RuleBase" id="RU362039"/>
    </source>
</evidence>
<dbReference type="Gene3D" id="3.60.21.10">
    <property type="match status" value="1"/>
</dbReference>
<name>A0A1I5SE63_9EURY</name>
<dbReference type="GO" id="GO:0046872">
    <property type="term" value="F:metal ion binding"/>
    <property type="evidence" value="ECO:0007669"/>
    <property type="project" value="UniProtKB-KW"/>
</dbReference>
<dbReference type="SUPFAM" id="SSF56300">
    <property type="entry name" value="Metallo-dependent phosphatases"/>
    <property type="match status" value="1"/>
</dbReference>
<dbReference type="EC" id="3.1.4.-" evidence="1"/>
<keyword evidence="1" id="KW-0479">Metal-binding</keyword>
<dbReference type="GO" id="GO:0016787">
    <property type="term" value="F:hydrolase activity"/>
    <property type="evidence" value="ECO:0007669"/>
    <property type="project" value="UniProtKB-UniRule"/>
</dbReference>
<keyword evidence="4" id="KW-1185">Reference proteome</keyword>